<evidence type="ECO:0000256" key="6">
    <source>
        <dbReference type="SAM" id="MobiDB-lite"/>
    </source>
</evidence>
<evidence type="ECO:0000256" key="2">
    <source>
        <dbReference type="ARBA" id="ARBA00006176"/>
    </source>
</evidence>
<keyword evidence="5" id="KW-0175">Coiled coil</keyword>
<sequence length="391" mass="43197">MADPKYANLPGIAFNEPDVYETGDLPEDDQAQFESEELCSDSVERIVVNPNAAYDKFKDKHVSTKGLDFSDRISKSRRVGYESGEFEILGEGCGVKETPQQKYRRLVNEIQELTQEVDSIQAATKESNAEERLTPVVLAQQAAQLKQQLVSAHLDSLLGPQAHINLADPDGALARRLLTQLEAAKGSRGSTAGDTKPTASTKGPDGVVLYELHSRPEQEKFNESAKMAELEKRLAELEIAVGSGSDKQDTIEVLQARVSALDSATLDQVEARLQSVLGKMNEIAKHKAAIEDADTQNKVSQLYDVVQKWDAVSTSIPQVVQRLVAVKELHEQAMQFGQLLTHLDTTQQMINNSLKDNNTLLTQVQQTMKENLVAIEENFAALDQRMKKLSK</sequence>
<comment type="subcellular location">
    <subcellularLocation>
        <location evidence="1">Cytoplasm</location>
    </subcellularLocation>
</comment>
<dbReference type="PANTHER" id="PTHR15346">
    <property type="entry name" value="DYNACTIN SUBUNIT"/>
    <property type="match status" value="1"/>
</dbReference>
<reference evidence="7" key="1">
    <citation type="submission" date="2025-08" db="UniProtKB">
        <authorList>
            <consortium name="Ensembl"/>
        </authorList>
    </citation>
    <scope>IDENTIFICATION</scope>
</reference>
<accession>A0A3Q1FGC2</accession>
<evidence type="ECO:0000256" key="3">
    <source>
        <dbReference type="ARBA" id="ARBA00022490"/>
    </source>
</evidence>
<dbReference type="Proteomes" id="UP000257200">
    <property type="component" value="Unplaced"/>
</dbReference>
<dbReference type="AlphaFoldDB" id="A0A3Q1FGC2"/>
<dbReference type="GeneTree" id="ENSGT00390000003427"/>
<dbReference type="GO" id="GO:0007017">
    <property type="term" value="P:microtubule-based process"/>
    <property type="evidence" value="ECO:0007669"/>
    <property type="project" value="InterPro"/>
</dbReference>
<keyword evidence="3" id="KW-0963">Cytoplasm</keyword>
<name>A0A3Q1FGC2_9TELE</name>
<dbReference type="GO" id="GO:0030286">
    <property type="term" value="C:dynein complex"/>
    <property type="evidence" value="ECO:0007669"/>
    <property type="project" value="UniProtKB-KW"/>
</dbReference>
<evidence type="ECO:0000313" key="8">
    <source>
        <dbReference type="Proteomes" id="UP000257200"/>
    </source>
</evidence>
<dbReference type="Ensembl" id="ENSAPOT00000026037.1">
    <property type="protein sequence ID" value="ENSAPOP00000016926.1"/>
    <property type="gene ID" value="ENSAPOG00000020120.1"/>
</dbReference>
<feature type="coiled-coil region" evidence="5">
    <location>
        <begin position="220"/>
        <end position="247"/>
    </location>
</feature>
<evidence type="ECO:0000256" key="4">
    <source>
        <dbReference type="ARBA" id="ARBA00023017"/>
    </source>
</evidence>
<dbReference type="GO" id="GO:0005737">
    <property type="term" value="C:cytoplasm"/>
    <property type="evidence" value="ECO:0007669"/>
    <property type="project" value="UniProtKB-SubCell"/>
</dbReference>
<comment type="similarity">
    <text evidence="2">Belongs to the dynactin subunit 2 family.</text>
</comment>
<keyword evidence="8" id="KW-1185">Reference proteome</keyword>
<organism evidence="7 8">
    <name type="scientific">Acanthochromis polyacanthus</name>
    <name type="common">spiny chromis</name>
    <dbReference type="NCBI Taxonomy" id="80966"/>
    <lineage>
        <taxon>Eukaryota</taxon>
        <taxon>Metazoa</taxon>
        <taxon>Chordata</taxon>
        <taxon>Craniata</taxon>
        <taxon>Vertebrata</taxon>
        <taxon>Euteleostomi</taxon>
        <taxon>Actinopterygii</taxon>
        <taxon>Neopterygii</taxon>
        <taxon>Teleostei</taxon>
        <taxon>Neoteleostei</taxon>
        <taxon>Acanthomorphata</taxon>
        <taxon>Ovalentaria</taxon>
        <taxon>Pomacentridae</taxon>
        <taxon>Acanthochromis</taxon>
    </lineage>
</organism>
<dbReference type="GO" id="GO:0005869">
    <property type="term" value="C:dynactin complex"/>
    <property type="evidence" value="ECO:0007669"/>
    <property type="project" value="InterPro"/>
</dbReference>
<dbReference type="Pfam" id="PF04912">
    <property type="entry name" value="Dynamitin"/>
    <property type="match status" value="1"/>
</dbReference>
<reference evidence="7" key="2">
    <citation type="submission" date="2025-09" db="UniProtKB">
        <authorList>
            <consortium name="Ensembl"/>
        </authorList>
    </citation>
    <scope>IDENTIFICATION</scope>
</reference>
<feature type="compositionally biased region" description="Polar residues" evidence="6">
    <location>
        <begin position="188"/>
        <end position="201"/>
    </location>
</feature>
<dbReference type="InterPro" id="IPR028133">
    <property type="entry name" value="Dynamitin"/>
</dbReference>
<feature type="region of interest" description="Disordered" evidence="6">
    <location>
        <begin position="184"/>
        <end position="205"/>
    </location>
</feature>
<proteinExistence type="inferred from homology"/>
<keyword evidence="4" id="KW-0243">Dynein</keyword>
<feature type="coiled-coil region" evidence="5">
    <location>
        <begin position="96"/>
        <end position="130"/>
    </location>
</feature>
<evidence type="ECO:0000256" key="5">
    <source>
        <dbReference type="SAM" id="Coils"/>
    </source>
</evidence>
<evidence type="ECO:0000313" key="7">
    <source>
        <dbReference type="Ensembl" id="ENSAPOP00000016926.1"/>
    </source>
</evidence>
<evidence type="ECO:0000256" key="1">
    <source>
        <dbReference type="ARBA" id="ARBA00004496"/>
    </source>
</evidence>
<protein>
    <submittedName>
        <fullName evidence="7">Dynactin 2 (p50)</fullName>
    </submittedName>
</protein>